<dbReference type="Proteomes" id="UP001056384">
    <property type="component" value="Chromosome 8"/>
</dbReference>
<keyword evidence="3" id="KW-1185">Reference proteome</keyword>
<reference evidence="2" key="1">
    <citation type="submission" date="2022-06" db="EMBL/GenBank/DDBJ databases">
        <title>Complete genome sequences of two strains of the flax pathogen Septoria linicola.</title>
        <authorList>
            <person name="Lapalu N."/>
            <person name="Simon A."/>
            <person name="Demenou B."/>
            <person name="Paumier D."/>
            <person name="Guillot M.-P."/>
            <person name="Gout L."/>
            <person name="Valade R."/>
        </authorList>
    </citation>
    <scope>NUCLEOTIDE SEQUENCE</scope>
    <source>
        <strain evidence="2">SE15195</strain>
    </source>
</reference>
<proteinExistence type="predicted"/>
<dbReference type="EMBL" id="CP099425">
    <property type="protein sequence ID" value="USW55819.1"/>
    <property type="molecule type" value="Genomic_DNA"/>
</dbReference>
<name>A0A9Q9AUU3_9PEZI</name>
<feature type="chain" id="PRO_5040178483" evidence="1">
    <location>
        <begin position="26"/>
        <end position="302"/>
    </location>
</feature>
<dbReference type="OrthoDB" id="3650767at2759"/>
<evidence type="ECO:0000313" key="2">
    <source>
        <dbReference type="EMBL" id="USW55819.1"/>
    </source>
</evidence>
<sequence length="302" mass="32991">MAIARRATAALVVLLGTIALGMALGDPCGDGPPSHTILDDDDALFRDDGQLVSSGDDWPACDWAPMTCERSLCSDNADFCETSTDSQDELSAHDKASRSVQVHYLNPDQRMVLRVPIAPSADTASEAGGRQMYQGAFIYAVQNDCSDWEIINLELENAGKGKKLVVEHILELQTIPRFLETLDTGNLPGGAGMQTGRLSRADVMNNWNFDTLPANVPVIGGVRHQTPNRRVMEAIGSGKSLKNLVVADEDLNGAKAKLWASDNPRDLDEFRKDVRDWLDCKISDPAVFIQYIRAARAVFAYL</sequence>
<evidence type="ECO:0000313" key="3">
    <source>
        <dbReference type="Proteomes" id="UP001056384"/>
    </source>
</evidence>
<feature type="signal peptide" evidence="1">
    <location>
        <begin position="1"/>
        <end position="25"/>
    </location>
</feature>
<dbReference type="AlphaFoldDB" id="A0A9Q9AUU3"/>
<protein>
    <submittedName>
        <fullName evidence="2">Uncharacterized protein</fullName>
    </submittedName>
</protein>
<keyword evidence="1" id="KW-0732">Signal</keyword>
<organism evidence="2 3">
    <name type="scientific">Septoria linicola</name>
    <dbReference type="NCBI Taxonomy" id="215465"/>
    <lineage>
        <taxon>Eukaryota</taxon>
        <taxon>Fungi</taxon>
        <taxon>Dikarya</taxon>
        <taxon>Ascomycota</taxon>
        <taxon>Pezizomycotina</taxon>
        <taxon>Dothideomycetes</taxon>
        <taxon>Dothideomycetidae</taxon>
        <taxon>Mycosphaerellales</taxon>
        <taxon>Mycosphaerellaceae</taxon>
        <taxon>Septoria</taxon>
    </lineage>
</organism>
<evidence type="ECO:0000256" key="1">
    <source>
        <dbReference type="SAM" id="SignalP"/>
    </source>
</evidence>
<gene>
    <name evidence="2" type="ORF">Slin15195_G091380</name>
</gene>
<accession>A0A9Q9AUU3</accession>